<feature type="signal peptide" evidence="1">
    <location>
        <begin position="1"/>
        <end position="24"/>
    </location>
</feature>
<accession>A0A0N4ZNP4</accession>
<evidence type="ECO:0000313" key="3">
    <source>
        <dbReference type="WBParaSite" id="PTRK_0001015800.1"/>
    </source>
</evidence>
<dbReference type="AlphaFoldDB" id="A0A0N4ZNP4"/>
<protein>
    <submittedName>
        <fullName evidence="3">Activin_recp domain-containing protein</fullName>
    </submittedName>
</protein>
<sequence length="235" mass="26115">MIFNKFSLLSLLFICGLLNHETSGLKCTILKTENGELVKKEDKECKTSDYFCFINYRKKADVPDGYELKSGCKNSCGMIDTRCDPRNRSELYECCCGSSGQQTGVAGFNKIREIETCNKSYCYNATSTVGGILNFIKSGCGEKRCLATQLPKIPTFLSKLNISILKGYDEITRTGCYHTDIDGKPGTKLTLGQLEETVECPNKRYCYKIVAKSGLLVNLVHAGCGDKRCFVSLFL</sequence>
<keyword evidence="2" id="KW-1185">Reference proteome</keyword>
<keyword evidence="1" id="KW-0732">Signal</keyword>
<proteinExistence type="predicted"/>
<dbReference type="WBParaSite" id="PTRK_0001015800.1">
    <property type="protein sequence ID" value="PTRK_0001015800.1"/>
    <property type="gene ID" value="PTRK_0001015800"/>
</dbReference>
<dbReference type="Proteomes" id="UP000038045">
    <property type="component" value="Unplaced"/>
</dbReference>
<evidence type="ECO:0000313" key="2">
    <source>
        <dbReference type="Proteomes" id="UP000038045"/>
    </source>
</evidence>
<name>A0A0N4ZNP4_PARTI</name>
<organism evidence="2 3">
    <name type="scientific">Parastrongyloides trichosuri</name>
    <name type="common">Possum-specific nematode worm</name>
    <dbReference type="NCBI Taxonomy" id="131310"/>
    <lineage>
        <taxon>Eukaryota</taxon>
        <taxon>Metazoa</taxon>
        <taxon>Ecdysozoa</taxon>
        <taxon>Nematoda</taxon>
        <taxon>Chromadorea</taxon>
        <taxon>Rhabditida</taxon>
        <taxon>Tylenchina</taxon>
        <taxon>Panagrolaimomorpha</taxon>
        <taxon>Strongyloidoidea</taxon>
        <taxon>Strongyloididae</taxon>
        <taxon>Parastrongyloides</taxon>
    </lineage>
</organism>
<evidence type="ECO:0000256" key="1">
    <source>
        <dbReference type="SAM" id="SignalP"/>
    </source>
</evidence>
<reference evidence="3" key="1">
    <citation type="submission" date="2017-02" db="UniProtKB">
        <authorList>
            <consortium name="WormBaseParasite"/>
        </authorList>
    </citation>
    <scope>IDENTIFICATION</scope>
</reference>
<feature type="chain" id="PRO_5005892024" evidence="1">
    <location>
        <begin position="25"/>
        <end position="235"/>
    </location>
</feature>